<feature type="non-terminal residue" evidence="1">
    <location>
        <position position="69"/>
    </location>
</feature>
<name>A0ABU6VXJ6_9FABA</name>
<keyword evidence="2" id="KW-1185">Reference proteome</keyword>
<proteinExistence type="predicted"/>
<comment type="caution">
    <text evidence="1">The sequence shown here is derived from an EMBL/GenBank/DDBJ whole genome shotgun (WGS) entry which is preliminary data.</text>
</comment>
<evidence type="ECO:0000313" key="2">
    <source>
        <dbReference type="Proteomes" id="UP001341840"/>
    </source>
</evidence>
<feature type="non-terminal residue" evidence="1">
    <location>
        <position position="1"/>
    </location>
</feature>
<sequence length="69" mass="7674">ATLAIRPAATTTKTRYDVIKLVAIQQGLGSSQDPPNQPQKFKGTKLRTRRLYQRRILVTMALLPVVRGA</sequence>
<evidence type="ECO:0000313" key="1">
    <source>
        <dbReference type="EMBL" id="MED6178381.1"/>
    </source>
</evidence>
<reference evidence="1 2" key="1">
    <citation type="journal article" date="2023" name="Plants (Basel)">
        <title>Bridging the Gap: Combining Genomics and Transcriptomics Approaches to Understand Stylosanthes scabra, an Orphan Legume from the Brazilian Caatinga.</title>
        <authorList>
            <person name="Ferreira-Neto J.R.C."/>
            <person name="da Silva M.D."/>
            <person name="Binneck E."/>
            <person name="de Melo N.F."/>
            <person name="da Silva R.H."/>
            <person name="de Melo A.L.T.M."/>
            <person name="Pandolfi V."/>
            <person name="Bustamante F.O."/>
            <person name="Brasileiro-Vidal A.C."/>
            <person name="Benko-Iseppon A.M."/>
        </authorList>
    </citation>
    <scope>NUCLEOTIDE SEQUENCE [LARGE SCALE GENOMIC DNA]</scope>
    <source>
        <tissue evidence="1">Leaves</tissue>
    </source>
</reference>
<protein>
    <submittedName>
        <fullName evidence="1">Uncharacterized protein</fullName>
    </submittedName>
</protein>
<dbReference type="Proteomes" id="UP001341840">
    <property type="component" value="Unassembled WGS sequence"/>
</dbReference>
<gene>
    <name evidence="1" type="ORF">PIB30_107075</name>
</gene>
<accession>A0ABU6VXJ6</accession>
<dbReference type="EMBL" id="JASCZI010155464">
    <property type="protein sequence ID" value="MED6178381.1"/>
    <property type="molecule type" value="Genomic_DNA"/>
</dbReference>
<organism evidence="1 2">
    <name type="scientific">Stylosanthes scabra</name>
    <dbReference type="NCBI Taxonomy" id="79078"/>
    <lineage>
        <taxon>Eukaryota</taxon>
        <taxon>Viridiplantae</taxon>
        <taxon>Streptophyta</taxon>
        <taxon>Embryophyta</taxon>
        <taxon>Tracheophyta</taxon>
        <taxon>Spermatophyta</taxon>
        <taxon>Magnoliopsida</taxon>
        <taxon>eudicotyledons</taxon>
        <taxon>Gunneridae</taxon>
        <taxon>Pentapetalae</taxon>
        <taxon>rosids</taxon>
        <taxon>fabids</taxon>
        <taxon>Fabales</taxon>
        <taxon>Fabaceae</taxon>
        <taxon>Papilionoideae</taxon>
        <taxon>50 kb inversion clade</taxon>
        <taxon>dalbergioids sensu lato</taxon>
        <taxon>Dalbergieae</taxon>
        <taxon>Pterocarpus clade</taxon>
        <taxon>Stylosanthes</taxon>
    </lineage>
</organism>